<accession>A0A222MX58</accession>
<dbReference type="RefSeq" id="WP_094325246.1">
    <property type="nucleotide sequence ID" value="NZ_CP022347.1"/>
</dbReference>
<proteinExistence type="predicted"/>
<protein>
    <submittedName>
        <fullName evidence="1">Putative type VI secretion system protein</fullName>
    </submittedName>
</protein>
<dbReference type="KEGG" id="cavi:CAV_0825"/>
<dbReference type="Proteomes" id="UP000201169">
    <property type="component" value="Chromosome"/>
</dbReference>
<dbReference type="Gene3D" id="2.30.110.50">
    <property type="match status" value="1"/>
</dbReference>
<dbReference type="EMBL" id="CP022347">
    <property type="protein sequence ID" value="ASQ30489.1"/>
    <property type="molecule type" value="Genomic_DNA"/>
</dbReference>
<sequence>MNADNIEIKVSFKSDTSLDDFMIAHKFEAKESISSEYEYKVFVLLKNDKTYDDLLNFKQKDIEINISHIKDGKTKNKKFFGILSAMRNKGFLKFNSLGNEEIKAYAYEFDVRPKAILQGLELKTREFKDKDFDYIVKALFVEQNISPSLRDKEYFNNTHKIIYQQQQESNLSYVKKLLRLYGLNYYYKENSIELSTGLSFLGKTINSNEILGLNSLSLTDSFLEIKDDRRYALQYVADNNFEKDINDFFTKNINKMIRTKSKIYANCADIELDLTSIVKFSKENFSQDIEARVCAFNLFVSKKISEDNVLGIDNTNEINIDFVAFKKEDVNYYGYIDSANDEALNTVRNVNAKNFNPSLALNTVRSVNTKNFNPSLALNTELKTAALNNTELNASSFIQKAYVSNVSNTNNKTYNTFEAKLLDGTSTTITVYITSAIGGLTSTFFRRPKVNDVVLVMKAGSEWFLHSYLLEEKESTLDRSKQASIFKESTNQENELLDDLLDQLFLSYEYKIEKDSANDKFTRNGSYIGIGKNYAFDKTIEYWNKRSMKERKESMYNDILGTSDSLSLSDNFDIKKDQNFTPSYQIVLDTAGSINLDADEHIFAHSGKDMYLAANDLFVTTENTIEIKSPKSIVFRVGKNSIEITEAGIHLNATHHSSSVFNSSLSIEPVDGVSIEGPDISARADFNLDLNGNGSSLYLGCAYAKMHSHNIRFTSPSSLVKVSESLSRTVDLSFKINDIKKGQSKAEPYYDDVYKLKYLKAFGSILYKLFVLKKVKSENIIDLINYMFALEIEVNSFILKIMKLKKKNVDDAETALAASIAAKQATIALASIIYMLYKAIKKEPLASFRKTSMSLSGPNTELNTGLIKFEYVKNDETAGIEIGIEPDIAKDIFKSSVKVARDIIDTCFDIVSSVETK</sequence>
<keyword evidence="2" id="KW-1185">Reference proteome</keyword>
<evidence type="ECO:0000313" key="2">
    <source>
        <dbReference type="Proteomes" id="UP000201169"/>
    </source>
</evidence>
<organism evidence="1 2">
    <name type="scientific">Campylobacter avium LMG 24591</name>
    <dbReference type="NCBI Taxonomy" id="522484"/>
    <lineage>
        <taxon>Bacteria</taxon>
        <taxon>Pseudomonadati</taxon>
        <taxon>Campylobacterota</taxon>
        <taxon>Epsilonproteobacteria</taxon>
        <taxon>Campylobacterales</taxon>
        <taxon>Campylobacteraceae</taxon>
        <taxon>Campylobacter</taxon>
    </lineage>
</organism>
<reference evidence="1 2" key="1">
    <citation type="submission" date="2017-07" db="EMBL/GenBank/DDBJ databases">
        <title>Analysis of two Campylobacter avium genomes and identification of a novel hippuricase gene.</title>
        <authorList>
            <person name="Miller W.G."/>
            <person name="Chapman M.H."/>
            <person name="Yee E."/>
            <person name="Revez J."/>
            <person name="Bono J.L."/>
            <person name="Rossi M."/>
        </authorList>
    </citation>
    <scope>NUCLEOTIDE SEQUENCE [LARGE SCALE GENOMIC DNA]</scope>
    <source>
        <strain evidence="1 2">LMG 24591</strain>
    </source>
</reference>
<dbReference type="OrthoDB" id="1141916at2"/>
<dbReference type="SUPFAM" id="SSF69279">
    <property type="entry name" value="Phage tail proteins"/>
    <property type="match status" value="1"/>
</dbReference>
<dbReference type="Gene3D" id="3.55.50.10">
    <property type="entry name" value="Baseplate protein-like domains"/>
    <property type="match status" value="1"/>
</dbReference>
<dbReference type="AlphaFoldDB" id="A0A222MX58"/>
<dbReference type="Pfam" id="PF05954">
    <property type="entry name" value="Phage_GPD"/>
    <property type="match status" value="1"/>
</dbReference>
<evidence type="ECO:0000313" key="1">
    <source>
        <dbReference type="EMBL" id="ASQ30489.1"/>
    </source>
</evidence>
<gene>
    <name evidence="1" type="ORF">CAV_0825</name>
</gene>
<name>A0A222MX58_9BACT</name>